<evidence type="ECO:0000313" key="1">
    <source>
        <dbReference type="EMBL" id="MTH55182.1"/>
    </source>
</evidence>
<evidence type="ECO:0008006" key="3">
    <source>
        <dbReference type="Google" id="ProtNLM"/>
    </source>
</evidence>
<proteinExistence type="predicted"/>
<gene>
    <name evidence="1" type="ORF">GKZ89_17425</name>
</gene>
<organism evidence="1 2">
    <name type="scientific">Metabacillus mangrovi</name>
    <dbReference type="NCBI Taxonomy" id="1491830"/>
    <lineage>
        <taxon>Bacteria</taxon>
        <taxon>Bacillati</taxon>
        <taxon>Bacillota</taxon>
        <taxon>Bacilli</taxon>
        <taxon>Bacillales</taxon>
        <taxon>Bacillaceae</taxon>
        <taxon>Metabacillus</taxon>
    </lineage>
</organism>
<name>A0A7X2V5U8_9BACI</name>
<dbReference type="AlphaFoldDB" id="A0A7X2V5U8"/>
<dbReference type="OrthoDB" id="5420347at2"/>
<dbReference type="Proteomes" id="UP000434639">
    <property type="component" value="Unassembled WGS sequence"/>
</dbReference>
<protein>
    <recommendedName>
        <fullName evidence="3">ATP-grasp domain-containing protein</fullName>
    </recommendedName>
</protein>
<dbReference type="Gene3D" id="3.30.470.20">
    <property type="entry name" value="ATP-grasp fold, B domain"/>
    <property type="match status" value="1"/>
</dbReference>
<comment type="caution">
    <text evidence="1">The sequence shown here is derived from an EMBL/GenBank/DDBJ whole genome shotgun (WGS) entry which is preliminary data.</text>
</comment>
<dbReference type="EMBL" id="WMIB01000024">
    <property type="protein sequence ID" value="MTH55182.1"/>
    <property type="molecule type" value="Genomic_DNA"/>
</dbReference>
<sequence>MAEFFTEGPDLWGQLQTLPEGRNPAVVFNAHITGLAVTRALGKQGVPVLALDRDGRAVGLQSKYVHTAAHCPNPFTEEEAFISLLKEIGARLPKKGVLFPCNDEWVLLVSRYREELEEYYLFPFAGLEAAESLLNKKKLYKKAAALSIPIPATWYPDEWNGTVPDDIPYPCIVKPIEQRSFYESFHVKAFTAQNKPELHSILERTSGHGTVIQEIISESLSDFYSLCTYTNSDGEPAGLFTGRKLEQYPLNFGTGCLVESADGGSFEADGARIIKEQRYYGISETEFVYDKRDDTYKLLDVNTRVWKWIGLPVHAGVNLPLIAYNEAIGKADEPVRPDGKYVKWVYFEDYLNVKQERPGSFHGHLTDGEIASVLSGEPSPSIIEAVASADDPAPSVQQVKNKYNQGYVCPC</sequence>
<evidence type="ECO:0000313" key="2">
    <source>
        <dbReference type="Proteomes" id="UP000434639"/>
    </source>
</evidence>
<dbReference type="RefSeq" id="WP_155113680.1">
    <property type="nucleotide sequence ID" value="NZ_WMIB01000024.1"/>
</dbReference>
<reference evidence="1 2" key="1">
    <citation type="journal article" date="2017" name="Int. J. Syst. Evol. Microbiol.">
        <title>Bacillus mangrovi sp. nov., isolated from a sediment sample from a mangrove forest.</title>
        <authorList>
            <person name="Gupta V."/>
            <person name="Singh P.K."/>
            <person name="Korpole S."/>
            <person name="Tanuku N.R.S."/>
            <person name="Pinnaka A.K."/>
        </authorList>
    </citation>
    <scope>NUCLEOTIDE SEQUENCE [LARGE SCALE GENOMIC DNA]</scope>
    <source>
        <strain evidence="1 2">KCTC 33872</strain>
    </source>
</reference>
<dbReference type="SUPFAM" id="SSF56059">
    <property type="entry name" value="Glutathione synthetase ATP-binding domain-like"/>
    <property type="match status" value="1"/>
</dbReference>
<accession>A0A7X2V5U8</accession>
<keyword evidence="2" id="KW-1185">Reference proteome</keyword>